<evidence type="ECO:0000259" key="5">
    <source>
        <dbReference type="PROSITE" id="PS50865"/>
    </source>
</evidence>
<feature type="domain" description="MYND-type" evidence="5">
    <location>
        <begin position="12"/>
        <end position="50"/>
    </location>
</feature>
<reference evidence="6" key="1">
    <citation type="submission" date="2021-01" db="EMBL/GenBank/DDBJ databases">
        <authorList>
            <person name="Corre E."/>
            <person name="Pelletier E."/>
            <person name="Niang G."/>
            <person name="Scheremetjew M."/>
            <person name="Finn R."/>
            <person name="Kale V."/>
            <person name="Holt S."/>
            <person name="Cochrane G."/>
            <person name="Meng A."/>
            <person name="Brown T."/>
            <person name="Cohen L."/>
        </authorList>
    </citation>
    <scope>NUCLEOTIDE SEQUENCE</scope>
    <source>
        <strain evidence="6">CCCM811</strain>
    </source>
</reference>
<dbReference type="SUPFAM" id="SSF144232">
    <property type="entry name" value="HIT/MYND zinc finger-like"/>
    <property type="match status" value="1"/>
</dbReference>
<dbReference type="PROSITE" id="PS50865">
    <property type="entry name" value="ZF_MYND_2"/>
    <property type="match status" value="1"/>
</dbReference>
<evidence type="ECO:0000256" key="1">
    <source>
        <dbReference type="ARBA" id="ARBA00022723"/>
    </source>
</evidence>
<dbReference type="GO" id="GO:0008270">
    <property type="term" value="F:zinc ion binding"/>
    <property type="evidence" value="ECO:0007669"/>
    <property type="project" value="UniProtKB-KW"/>
</dbReference>
<sequence length="190" mass="21325">MTNRNSQESFACSGCAQPGAGKFRCGGCRNVYYCGHTCQEKDWPRHQAACSWVDETAGNQHNNKKPRSSLKRTTNAVKKHIHWPKGLITETEAQLARICFMLEPKETVKVAIRRYTARSNNGDALAFKALKQLKRAARMMMGKGMNFIYRAPKETLHHMAADEEHLRGASIDLSEQLGISSNTKTSLRLS</sequence>
<keyword evidence="3" id="KW-0862">Zinc</keyword>
<dbReference type="PROSITE" id="PS01360">
    <property type="entry name" value="ZF_MYND_1"/>
    <property type="match status" value="1"/>
</dbReference>
<keyword evidence="1" id="KW-0479">Metal-binding</keyword>
<protein>
    <recommendedName>
        <fullName evidence="5">MYND-type domain-containing protein</fullName>
    </recommendedName>
</protein>
<dbReference type="Pfam" id="PF01753">
    <property type="entry name" value="zf-MYND"/>
    <property type="match status" value="1"/>
</dbReference>
<name>A0A6U3CEJ0_9EUKA</name>
<evidence type="ECO:0000313" key="6">
    <source>
        <dbReference type="EMBL" id="CAE0678483.1"/>
    </source>
</evidence>
<evidence type="ECO:0000256" key="2">
    <source>
        <dbReference type="ARBA" id="ARBA00022771"/>
    </source>
</evidence>
<dbReference type="Gene3D" id="6.10.140.2220">
    <property type="match status" value="1"/>
</dbReference>
<dbReference type="AlphaFoldDB" id="A0A6U3CEJ0"/>
<gene>
    <name evidence="6" type="ORF">LGLO00237_LOCUS30265</name>
</gene>
<dbReference type="InterPro" id="IPR002893">
    <property type="entry name" value="Znf_MYND"/>
</dbReference>
<keyword evidence="2 4" id="KW-0863">Zinc-finger</keyword>
<evidence type="ECO:0000256" key="3">
    <source>
        <dbReference type="ARBA" id="ARBA00022833"/>
    </source>
</evidence>
<evidence type="ECO:0000256" key="4">
    <source>
        <dbReference type="PROSITE-ProRule" id="PRU00134"/>
    </source>
</evidence>
<dbReference type="EMBL" id="HBIV01043115">
    <property type="protein sequence ID" value="CAE0678483.1"/>
    <property type="molecule type" value="Transcribed_RNA"/>
</dbReference>
<organism evidence="6">
    <name type="scientific">Lotharella globosa</name>
    <dbReference type="NCBI Taxonomy" id="91324"/>
    <lineage>
        <taxon>Eukaryota</taxon>
        <taxon>Sar</taxon>
        <taxon>Rhizaria</taxon>
        <taxon>Cercozoa</taxon>
        <taxon>Chlorarachniophyceae</taxon>
        <taxon>Lotharella</taxon>
    </lineage>
</organism>
<accession>A0A6U3CEJ0</accession>
<proteinExistence type="predicted"/>